<dbReference type="EMBL" id="JBEDUW010000007">
    <property type="protein sequence ID" value="KAK9912008.1"/>
    <property type="molecule type" value="Genomic_DNA"/>
</dbReference>
<evidence type="ECO:0000313" key="2">
    <source>
        <dbReference type="Proteomes" id="UP001457282"/>
    </source>
</evidence>
<gene>
    <name evidence="1" type="ORF">M0R45_035882</name>
</gene>
<proteinExistence type="predicted"/>
<evidence type="ECO:0000313" key="1">
    <source>
        <dbReference type="EMBL" id="KAK9912008.1"/>
    </source>
</evidence>
<keyword evidence="2" id="KW-1185">Reference proteome</keyword>
<name>A0AAW1VYR1_RUBAR</name>
<accession>A0AAW1VYR1</accession>
<dbReference type="AlphaFoldDB" id="A0AAW1VYR1"/>
<reference evidence="1 2" key="1">
    <citation type="journal article" date="2023" name="G3 (Bethesda)">
        <title>A chromosome-length genome assembly and annotation of blackberry (Rubus argutus, cv. 'Hillquist').</title>
        <authorList>
            <person name="Bruna T."/>
            <person name="Aryal R."/>
            <person name="Dudchenko O."/>
            <person name="Sargent D.J."/>
            <person name="Mead D."/>
            <person name="Buti M."/>
            <person name="Cavallini A."/>
            <person name="Hytonen T."/>
            <person name="Andres J."/>
            <person name="Pham M."/>
            <person name="Weisz D."/>
            <person name="Mascagni F."/>
            <person name="Usai G."/>
            <person name="Natali L."/>
            <person name="Bassil N."/>
            <person name="Fernandez G.E."/>
            <person name="Lomsadze A."/>
            <person name="Armour M."/>
            <person name="Olukolu B."/>
            <person name="Poorten T."/>
            <person name="Britton C."/>
            <person name="Davik J."/>
            <person name="Ashrafi H."/>
            <person name="Aiden E.L."/>
            <person name="Borodovsky M."/>
            <person name="Worthington M."/>
        </authorList>
    </citation>
    <scope>NUCLEOTIDE SEQUENCE [LARGE SCALE GENOMIC DNA]</scope>
    <source>
        <strain evidence="1">PI 553951</strain>
    </source>
</reference>
<dbReference type="Proteomes" id="UP001457282">
    <property type="component" value="Unassembled WGS sequence"/>
</dbReference>
<sequence>MGRVFRTGLVKQVDWTSLDTRAWTILSWTGSAGPVAWALVAYCCQNCFGGTLMTLMAAGAFWPACY</sequence>
<protein>
    <submittedName>
        <fullName evidence="1">Uncharacterized protein</fullName>
    </submittedName>
</protein>
<comment type="caution">
    <text evidence="1">The sequence shown here is derived from an EMBL/GenBank/DDBJ whole genome shotgun (WGS) entry which is preliminary data.</text>
</comment>
<organism evidence="1 2">
    <name type="scientific">Rubus argutus</name>
    <name type="common">Southern blackberry</name>
    <dbReference type="NCBI Taxonomy" id="59490"/>
    <lineage>
        <taxon>Eukaryota</taxon>
        <taxon>Viridiplantae</taxon>
        <taxon>Streptophyta</taxon>
        <taxon>Embryophyta</taxon>
        <taxon>Tracheophyta</taxon>
        <taxon>Spermatophyta</taxon>
        <taxon>Magnoliopsida</taxon>
        <taxon>eudicotyledons</taxon>
        <taxon>Gunneridae</taxon>
        <taxon>Pentapetalae</taxon>
        <taxon>rosids</taxon>
        <taxon>fabids</taxon>
        <taxon>Rosales</taxon>
        <taxon>Rosaceae</taxon>
        <taxon>Rosoideae</taxon>
        <taxon>Rosoideae incertae sedis</taxon>
        <taxon>Rubus</taxon>
    </lineage>
</organism>